<evidence type="ECO:0000313" key="4">
    <source>
        <dbReference type="Proteomes" id="UP000515211"/>
    </source>
</evidence>
<dbReference type="Pfam" id="PF04937">
    <property type="entry name" value="DUF659"/>
    <property type="match status" value="1"/>
</dbReference>
<dbReference type="Proteomes" id="UP000515211">
    <property type="component" value="Chromosome 2"/>
</dbReference>
<evidence type="ECO:0000256" key="1">
    <source>
        <dbReference type="SAM" id="MobiDB-lite"/>
    </source>
</evidence>
<feature type="domain" description="DUF659" evidence="3">
    <location>
        <begin position="327"/>
        <end position="461"/>
    </location>
</feature>
<feature type="region of interest" description="Disordered" evidence="1">
    <location>
        <begin position="99"/>
        <end position="132"/>
    </location>
</feature>
<dbReference type="InterPro" id="IPR012337">
    <property type="entry name" value="RNaseH-like_sf"/>
</dbReference>
<name>A0A6P4CFK1_ARADU</name>
<evidence type="ECO:0000259" key="3">
    <source>
        <dbReference type="Pfam" id="PF04937"/>
    </source>
</evidence>
<dbReference type="KEGG" id="adu:107474920"/>
<dbReference type="InterPro" id="IPR007021">
    <property type="entry name" value="DUF659"/>
</dbReference>
<keyword evidence="2" id="KW-0812">Transmembrane</keyword>
<reference evidence="4" key="1">
    <citation type="journal article" date="2016" name="Nat. Genet.">
        <title>The genome sequences of Arachis duranensis and Arachis ipaensis, the diploid ancestors of cultivated peanut.</title>
        <authorList>
            <person name="Bertioli D.J."/>
            <person name="Cannon S.B."/>
            <person name="Froenicke L."/>
            <person name="Huang G."/>
            <person name="Farmer A.D."/>
            <person name="Cannon E.K."/>
            <person name="Liu X."/>
            <person name="Gao D."/>
            <person name="Clevenger J."/>
            <person name="Dash S."/>
            <person name="Ren L."/>
            <person name="Moretzsohn M.C."/>
            <person name="Shirasawa K."/>
            <person name="Huang W."/>
            <person name="Vidigal B."/>
            <person name="Abernathy B."/>
            <person name="Chu Y."/>
            <person name="Niederhuth C.E."/>
            <person name="Umale P."/>
            <person name="Araujo A.C."/>
            <person name="Kozik A."/>
            <person name="Kim K.D."/>
            <person name="Burow M.D."/>
            <person name="Varshney R.K."/>
            <person name="Wang X."/>
            <person name="Zhang X."/>
            <person name="Barkley N."/>
            <person name="Guimaraes P.M."/>
            <person name="Isobe S."/>
            <person name="Guo B."/>
            <person name="Liao B."/>
            <person name="Stalker H.T."/>
            <person name="Schmitz R.J."/>
            <person name="Scheffler B.E."/>
            <person name="Leal-Bertioli S.C."/>
            <person name="Xun X."/>
            <person name="Jackson S.A."/>
            <person name="Michelmore R."/>
            <person name="Ozias-Akins P."/>
        </authorList>
    </citation>
    <scope>NUCLEOTIDE SEQUENCE [LARGE SCALE GENOMIC DNA]</scope>
    <source>
        <strain evidence="4">cv. V14167</strain>
    </source>
</reference>
<dbReference type="RefSeq" id="XP_015950051.1">
    <property type="nucleotide sequence ID" value="XM_016094565.1"/>
</dbReference>
<dbReference type="SUPFAM" id="SSF53098">
    <property type="entry name" value="Ribonuclease H-like"/>
    <property type="match status" value="1"/>
</dbReference>
<dbReference type="PANTHER" id="PTHR32166:SF121">
    <property type="entry name" value="DUF659 DOMAIN-CONTAINING PROTEIN"/>
    <property type="match status" value="1"/>
</dbReference>
<feature type="region of interest" description="Disordered" evidence="1">
    <location>
        <begin position="234"/>
        <end position="256"/>
    </location>
</feature>
<keyword evidence="4" id="KW-1185">Reference proteome</keyword>
<evidence type="ECO:0000256" key="2">
    <source>
        <dbReference type="SAM" id="Phobius"/>
    </source>
</evidence>
<proteinExistence type="predicted"/>
<dbReference type="AlphaFoldDB" id="A0A6P4CFK1"/>
<feature type="transmembrane region" description="Helical" evidence="2">
    <location>
        <begin position="56"/>
        <end position="79"/>
    </location>
</feature>
<dbReference type="GeneID" id="107474920"/>
<reference evidence="5" key="2">
    <citation type="submission" date="2025-08" db="UniProtKB">
        <authorList>
            <consortium name="RefSeq"/>
        </authorList>
    </citation>
    <scope>IDENTIFICATION</scope>
    <source>
        <tissue evidence="5">Whole plant</tissue>
    </source>
</reference>
<protein>
    <submittedName>
        <fullName evidence="5">Uncharacterized protein LOC107474920</fullName>
    </submittedName>
</protein>
<accession>A0A6P4CFK1</accession>
<sequence>MGLYQGSENWTRPAGSTGLIANRRCKQSGPPLITAGEKIDELAKNRPVKNMVSFHAVNFIVNFHCVVAVFNFIVLWVLLISVIENSINQEATADNNAFVNNNRHVDPPISNDDAANPNSRSANDSQSQGSSNLRGKIDLAWKYVALQTVNGKPQYQYLFCLQVFNGDGIHRMKKYLAKITGDVKKCPKVSYDVEKQMKSLLKEIQTNKKKKKVSFGEEGGDEVEDAIDEAIAQEEQEQQRTSSQQGVGGDPKKKAKVIPPMFAPRTTLGAQPSIKSVLQNKEAIHEVDKRFARWLLDCKIPFNAVMLPYFQDMLDGVGGIGPGYKGPSYDKLRVHLLADLKRESQILVNSYRSAWKETGCTLMTDGWTGQRQRTLINFLVYCSKGLCFVKSVDMSSMIGPNDIVHVVTDNAANYVAAGRLINRKYDNIYWSLCAAHCLNLILKDISSKAHISNLATRASKITIFVYNHTVFLSWLRQKPRWREIVCPGTTRFVTVFITLKSIFDHKKELQALVVDSIFTDHKLGRSTTGRAVSAIILDCNFWDDCFTVCKLVGPLIYLLRVVDADDKPSLGYVYEGMLRIEDTIKEMFRQSKIAYQPYTDIINSRWDKHLKKDLHAATYFLNPKFFFNENYKEAPDVMRGFLDLVTLYCKCNNLDSVQMNSGGEIDADLYQSGGGSSSLYATSLDSSTQQSGNEGEDHPTEADLQQVLAEFDN</sequence>
<dbReference type="PANTHER" id="PTHR32166">
    <property type="entry name" value="OSJNBA0013A04.12 PROTEIN"/>
    <property type="match status" value="1"/>
</dbReference>
<organism evidence="4 5">
    <name type="scientific">Arachis duranensis</name>
    <name type="common">Wild peanut</name>
    <dbReference type="NCBI Taxonomy" id="130453"/>
    <lineage>
        <taxon>Eukaryota</taxon>
        <taxon>Viridiplantae</taxon>
        <taxon>Streptophyta</taxon>
        <taxon>Embryophyta</taxon>
        <taxon>Tracheophyta</taxon>
        <taxon>Spermatophyta</taxon>
        <taxon>Magnoliopsida</taxon>
        <taxon>eudicotyledons</taxon>
        <taxon>Gunneridae</taxon>
        <taxon>Pentapetalae</taxon>
        <taxon>rosids</taxon>
        <taxon>fabids</taxon>
        <taxon>Fabales</taxon>
        <taxon>Fabaceae</taxon>
        <taxon>Papilionoideae</taxon>
        <taxon>50 kb inversion clade</taxon>
        <taxon>dalbergioids sensu lato</taxon>
        <taxon>Dalbergieae</taxon>
        <taxon>Pterocarpus clade</taxon>
        <taxon>Arachis</taxon>
    </lineage>
</organism>
<feature type="region of interest" description="Disordered" evidence="1">
    <location>
        <begin position="680"/>
        <end position="700"/>
    </location>
</feature>
<evidence type="ECO:0000313" key="5">
    <source>
        <dbReference type="RefSeq" id="XP_015950051.1"/>
    </source>
</evidence>
<feature type="compositionally biased region" description="Polar residues" evidence="1">
    <location>
        <begin position="116"/>
        <end position="132"/>
    </location>
</feature>
<gene>
    <name evidence="5" type="primary">LOC107474920</name>
</gene>
<keyword evidence="2" id="KW-0472">Membrane</keyword>
<keyword evidence="2" id="KW-1133">Transmembrane helix</keyword>